<reference evidence="3 4" key="1">
    <citation type="submission" date="2019-03" db="EMBL/GenBank/DDBJ databases">
        <title>Genomics of glacier-inhabiting Cryobacterium strains.</title>
        <authorList>
            <person name="Liu Q."/>
            <person name="Xin Y.-H."/>
        </authorList>
    </citation>
    <scope>NUCLEOTIDE SEQUENCE [LARGE SCALE GENOMIC DNA]</scope>
    <source>
        <strain evidence="3 4">TMT2-16</strain>
    </source>
</reference>
<evidence type="ECO:0000313" key="3">
    <source>
        <dbReference type="EMBL" id="TFC99720.1"/>
    </source>
</evidence>
<organism evidence="3 4">
    <name type="scientific">Cryobacterium sandaracinum</name>
    <dbReference type="NCBI Taxonomy" id="1259247"/>
    <lineage>
        <taxon>Bacteria</taxon>
        <taxon>Bacillati</taxon>
        <taxon>Actinomycetota</taxon>
        <taxon>Actinomycetes</taxon>
        <taxon>Micrococcales</taxon>
        <taxon>Microbacteriaceae</taxon>
        <taxon>Cryobacterium</taxon>
    </lineage>
</organism>
<comment type="caution">
    <text evidence="3">The sequence shown here is derived from an EMBL/GenBank/DDBJ whole genome shotgun (WGS) entry which is preliminary data.</text>
</comment>
<gene>
    <name evidence="3" type="ORF">E3T25_14365</name>
</gene>
<protein>
    <submittedName>
        <fullName evidence="3">DUF58 domain-containing protein</fullName>
    </submittedName>
</protein>
<dbReference type="Proteomes" id="UP000297851">
    <property type="component" value="Unassembled WGS sequence"/>
</dbReference>
<name>A0ABY2J7A3_9MICO</name>
<dbReference type="Pfam" id="PF01882">
    <property type="entry name" value="DUF58"/>
    <property type="match status" value="1"/>
</dbReference>
<dbReference type="PANTHER" id="PTHR34351">
    <property type="entry name" value="SLR1927 PROTEIN-RELATED"/>
    <property type="match status" value="1"/>
</dbReference>
<evidence type="ECO:0000313" key="4">
    <source>
        <dbReference type="Proteomes" id="UP000297851"/>
    </source>
</evidence>
<keyword evidence="1" id="KW-1133">Transmembrane helix</keyword>
<evidence type="ECO:0000259" key="2">
    <source>
        <dbReference type="Pfam" id="PF01882"/>
    </source>
</evidence>
<keyword evidence="1" id="KW-0812">Transmembrane</keyword>
<keyword evidence="4" id="KW-1185">Reference proteome</keyword>
<keyword evidence="1" id="KW-0472">Membrane</keyword>
<feature type="transmembrane region" description="Helical" evidence="1">
    <location>
        <begin position="75"/>
        <end position="95"/>
    </location>
</feature>
<feature type="transmembrane region" description="Helical" evidence="1">
    <location>
        <begin position="45"/>
        <end position="69"/>
    </location>
</feature>
<evidence type="ECO:0000256" key="1">
    <source>
        <dbReference type="SAM" id="Phobius"/>
    </source>
</evidence>
<dbReference type="PANTHER" id="PTHR34351:SF2">
    <property type="entry name" value="DUF58 DOMAIN-CONTAINING PROTEIN"/>
    <property type="match status" value="1"/>
</dbReference>
<dbReference type="InterPro" id="IPR002881">
    <property type="entry name" value="DUF58"/>
</dbReference>
<proteinExistence type="predicted"/>
<accession>A0ABY2J7A3</accession>
<feature type="domain" description="DUF58" evidence="2">
    <location>
        <begin position="237"/>
        <end position="317"/>
    </location>
</feature>
<dbReference type="EMBL" id="SOGO01000039">
    <property type="protein sequence ID" value="TFC99720.1"/>
    <property type="molecule type" value="Genomic_DNA"/>
</dbReference>
<sequence length="440" mass="47022">MLAPAPPATLPVAVSGDGRLADFAAAGVRFGRECGARVAGALRAVLSVVTPLGWAVLAVVGVSFLFGYALGWTELIVIGWAGLVLLVAASCFLIGRNAFEIHLHLPVERVVVGERVPGQVSVRNPTRRRLPGVGVEVPVGSGLAEFSMPSLARGEDFSDVFIVPTRRRGVMPIGPVRTARADPIGLLRREIVWAEQVSLFVHPRTVSIPSMSTGFIRDLEGNPTRDLTNSDVSFHALREYVPGDERRTIHWKSTAKTGRYMVRQFEESRRSHLMVALSLAQSDYAGEDEFEMAVSVAGSLGVRAIRDARTVSVVASAVPPDSSRRRMPGLRPLSTLTRTRLLDDLSGVERSLAALPVSELARAAADTVAGISVAFLVCGSATTLTQVRTAASRFPAGVDVVAVICAPETVPSLRRVAELSVLTIGYLDDLQHSLARTKAA</sequence>